<sequence length="280" mass="30464">MGAEESIADLPVDRYAATAAALASGTAKPTEQQKPPLRERLRDAPSPQASMAGPVAGNAKVIGAEEAVADAKQLAAACNTLDELRAALEKFEGCPLKKTATNLVFGDGNPDSKIMFIGEAPGADEDRQGRPFVGVSGQMLDRMLSFINLDRSRFYITNMLYWRPPGNRTPTDAEVATCLPFLERHIQLIDPKVLVLVGNRSAKSLLQTTQGITKLRGKWDMVSIGTIDPPIPALPTLHPAYLLRNSAQKRFAWRDALILRERLNELGFATNALESQTESK</sequence>
<dbReference type="InterPro" id="IPR051536">
    <property type="entry name" value="UDG_Type-4/5"/>
</dbReference>
<dbReference type="PANTHER" id="PTHR33693">
    <property type="entry name" value="TYPE-5 URACIL-DNA GLYCOSYLASE"/>
    <property type="match status" value="1"/>
</dbReference>
<dbReference type="AlphaFoldDB" id="A0A3S2W3R0"/>
<dbReference type="CDD" id="cd10030">
    <property type="entry name" value="UDG-F4_TTUDGA_SPO1dp_like"/>
    <property type="match status" value="1"/>
</dbReference>
<dbReference type="GO" id="GO:0046872">
    <property type="term" value="F:metal ion binding"/>
    <property type="evidence" value="ECO:0007669"/>
    <property type="project" value="UniProtKB-KW"/>
</dbReference>
<dbReference type="EC" id="3.2.2.27" evidence="3"/>
<dbReference type="Proteomes" id="UP000287447">
    <property type="component" value="Unassembled WGS sequence"/>
</dbReference>
<evidence type="ECO:0000256" key="2">
    <source>
        <dbReference type="ARBA" id="ARBA00006521"/>
    </source>
</evidence>
<dbReference type="EMBL" id="SADE01000003">
    <property type="protein sequence ID" value="RVU35284.1"/>
    <property type="molecule type" value="Genomic_DNA"/>
</dbReference>
<evidence type="ECO:0000256" key="8">
    <source>
        <dbReference type="ARBA" id="ARBA00022801"/>
    </source>
</evidence>
<dbReference type="GO" id="GO:0004844">
    <property type="term" value="F:uracil DNA N-glycosylase activity"/>
    <property type="evidence" value="ECO:0007669"/>
    <property type="project" value="UniProtKB-EC"/>
</dbReference>
<dbReference type="GO" id="GO:0051539">
    <property type="term" value="F:4 iron, 4 sulfur cluster binding"/>
    <property type="evidence" value="ECO:0007669"/>
    <property type="project" value="UniProtKB-KW"/>
</dbReference>
<evidence type="ECO:0000259" key="13">
    <source>
        <dbReference type="SMART" id="SM00986"/>
    </source>
</evidence>
<dbReference type="OrthoDB" id="5290748at2"/>
<evidence type="ECO:0000256" key="1">
    <source>
        <dbReference type="ARBA" id="ARBA00001400"/>
    </source>
</evidence>
<keyword evidence="6" id="KW-0479">Metal-binding</keyword>
<proteinExistence type="inferred from homology"/>
<organism evidence="14 15">
    <name type="scientific">Hwanghaeella grinnelliae</name>
    <dbReference type="NCBI Taxonomy" id="2500179"/>
    <lineage>
        <taxon>Bacteria</taxon>
        <taxon>Pseudomonadati</taxon>
        <taxon>Pseudomonadota</taxon>
        <taxon>Alphaproteobacteria</taxon>
        <taxon>Rhodospirillales</taxon>
        <taxon>Rhodospirillaceae</taxon>
        <taxon>Hwanghaeella</taxon>
    </lineage>
</organism>
<feature type="region of interest" description="Disordered" evidence="12">
    <location>
        <begin position="21"/>
        <end position="54"/>
    </location>
</feature>
<evidence type="ECO:0000256" key="3">
    <source>
        <dbReference type="ARBA" id="ARBA00012030"/>
    </source>
</evidence>
<comment type="caution">
    <text evidence="14">The sequence shown here is derived from an EMBL/GenBank/DDBJ whole genome shotgun (WGS) entry which is preliminary data.</text>
</comment>
<evidence type="ECO:0000313" key="14">
    <source>
        <dbReference type="EMBL" id="RVU35284.1"/>
    </source>
</evidence>
<keyword evidence="5" id="KW-0004">4Fe-4S</keyword>
<dbReference type="PANTHER" id="PTHR33693:SF1">
    <property type="entry name" value="TYPE-4 URACIL-DNA GLYCOSYLASE"/>
    <property type="match status" value="1"/>
</dbReference>
<dbReference type="SMART" id="SM00986">
    <property type="entry name" value="UDG"/>
    <property type="match status" value="1"/>
</dbReference>
<dbReference type="Gene3D" id="3.40.470.10">
    <property type="entry name" value="Uracil-DNA glycosylase-like domain"/>
    <property type="match status" value="1"/>
</dbReference>
<dbReference type="SMART" id="SM00987">
    <property type="entry name" value="UreE_C"/>
    <property type="match status" value="1"/>
</dbReference>
<evidence type="ECO:0000256" key="7">
    <source>
        <dbReference type="ARBA" id="ARBA00022763"/>
    </source>
</evidence>
<comment type="catalytic activity">
    <reaction evidence="1">
        <text>Hydrolyzes single-stranded DNA or mismatched double-stranded DNA and polynucleotides, releasing free uracil.</text>
        <dbReference type="EC" id="3.2.2.27"/>
    </reaction>
</comment>
<keyword evidence="8" id="KW-0378">Hydrolase</keyword>
<name>A0A3S2W3R0_9PROT</name>
<evidence type="ECO:0000313" key="15">
    <source>
        <dbReference type="Proteomes" id="UP000287447"/>
    </source>
</evidence>
<dbReference type="SUPFAM" id="SSF52141">
    <property type="entry name" value="Uracil-DNA glycosylase-like"/>
    <property type="match status" value="1"/>
</dbReference>
<reference evidence="15" key="1">
    <citation type="submission" date="2019-01" db="EMBL/GenBank/DDBJ databases">
        <title>Gri0909 isolated from a small marine red alga.</title>
        <authorList>
            <person name="Kim J."/>
            <person name="Jeong S.E."/>
            <person name="Jeon C.O."/>
        </authorList>
    </citation>
    <scope>NUCLEOTIDE SEQUENCE [LARGE SCALE GENOMIC DNA]</scope>
    <source>
        <strain evidence="15">Gri0909</strain>
    </source>
</reference>
<evidence type="ECO:0000256" key="4">
    <source>
        <dbReference type="ARBA" id="ARBA00019403"/>
    </source>
</evidence>
<dbReference type="GO" id="GO:0006281">
    <property type="term" value="P:DNA repair"/>
    <property type="evidence" value="ECO:0007669"/>
    <property type="project" value="UniProtKB-KW"/>
</dbReference>
<feature type="domain" description="Uracil-DNA glycosylase-like" evidence="13">
    <location>
        <begin position="105"/>
        <end position="257"/>
    </location>
</feature>
<evidence type="ECO:0000256" key="11">
    <source>
        <dbReference type="ARBA" id="ARBA00023204"/>
    </source>
</evidence>
<gene>
    <name evidence="14" type="ORF">EOI86_19505</name>
</gene>
<dbReference type="InterPro" id="IPR036895">
    <property type="entry name" value="Uracil-DNA_glycosylase-like_sf"/>
</dbReference>
<keyword evidence="11" id="KW-0234">DNA repair</keyword>
<accession>A0A3S2W3R0</accession>
<evidence type="ECO:0000256" key="9">
    <source>
        <dbReference type="ARBA" id="ARBA00023004"/>
    </source>
</evidence>
<keyword evidence="9" id="KW-0408">Iron</keyword>
<evidence type="ECO:0000256" key="5">
    <source>
        <dbReference type="ARBA" id="ARBA00022485"/>
    </source>
</evidence>
<keyword evidence="10" id="KW-0411">Iron-sulfur</keyword>
<dbReference type="Pfam" id="PF03167">
    <property type="entry name" value="UDG"/>
    <property type="match status" value="1"/>
</dbReference>
<evidence type="ECO:0000256" key="12">
    <source>
        <dbReference type="SAM" id="MobiDB-lite"/>
    </source>
</evidence>
<keyword evidence="15" id="KW-1185">Reference proteome</keyword>
<dbReference type="NCBIfam" id="TIGR00758">
    <property type="entry name" value="UDG_fam4"/>
    <property type="match status" value="1"/>
</dbReference>
<evidence type="ECO:0000256" key="10">
    <source>
        <dbReference type="ARBA" id="ARBA00023014"/>
    </source>
</evidence>
<evidence type="ECO:0000256" key="6">
    <source>
        <dbReference type="ARBA" id="ARBA00022723"/>
    </source>
</evidence>
<dbReference type="InterPro" id="IPR005122">
    <property type="entry name" value="Uracil-DNA_glycosylase-like"/>
</dbReference>
<protein>
    <recommendedName>
        <fullName evidence="4">Type-4 uracil-DNA glycosylase</fullName>
        <ecNumber evidence="3">3.2.2.27</ecNumber>
    </recommendedName>
</protein>
<keyword evidence="7" id="KW-0227">DNA damage</keyword>
<dbReference type="InterPro" id="IPR005273">
    <property type="entry name" value="Ura-DNA_glyco_family4"/>
</dbReference>
<comment type="similarity">
    <text evidence="2">Belongs to the uracil-DNA glycosylase (UDG) superfamily. Type 4 (UDGa) family.</text>
</comment>